<dbReference type="Gene3D" id="2.115.10.20">
    <property type="entry name" value="Glycosyl hydrolase domain, family 43"/>
    <property type="match status" value="3"/>
</dbReference>
<organism evidence="5 6">
    <name type="scientific">Hungatella hathewayi</name>
    <dbReference type="NCBI Taxonomy" id="154046"/>
    <lineage>
        <taxon>Bacteria</taxon>
        <taxon>Bacillati</taxon>
        <taxon>Bacillota</taxon>
        <taxon>Clostridia</taxon>
        <taxon>Lachnospirales</taxon>
        <taxon>Lachnospiraceae</taxon>
        <taxon>Hungatella</taxon>
    </lineage>
</organism>
<evidence type="ECO:0000256" key="2">
    <source>
        <dbReference type="ARBA" id="ARBA00022801"/>
    </source>
</evidence>
<dbReference type="SUPFAM" id="SSF75005">
    <property type="entry name" value="Arabinanase/levansucrase/invertase"/>
    <property type="match status" value="2"/>
</dbReference>
<name>A0A374PB58_9FIRM</name>
<comment type="caution">
    <text evidence="5">The sequence shown here is derived from an EMBL/GenBank/DDBJ whole genome shotgun (WGS) entry which is preliminary data.</text>
</comment>
<protein>
    <recommendedName>
        <fullName evidence="4">Glycosyl hydrolase family 32 N-terminal domain-containing protein</fullName>
    </recommendedName>
</protein>
<dbReference type="Pfam" id="PF00251">
    <property type="entry name" value="Glyco_hydro_32N"/>
    <property type="match status" value="1"/>
</dbReference>
<dbReference type="GO" id="GO:0016798">
    <property type="term" value="F:hydrolase activity, acting on glycosyl bonds"/>
    <property type="evidence" value="ECO:0007669"/>
    <property type="project" value="UniProtKB-KW"/>
</dbReference>
<comment type="similarity">
    <text evidence="1">Belongs to the glycosyl hydrolase 32 family.</text>
</comment>
<dbReference type="InterPro" id="IPR013148">
    <property type="entry name" value="Glyco_hydro_32_N"/>
</dbReference>
<evidence type="ECO:0000256" key="1">
    <source>
        <dbReference type="ARBA" id="ARBA00009902"/>
    </source>
</evidence>
<proteinExistence type="inferred from homology"/>
<evidence type="ECO:0000313" key="6">
    <source>
        <dbReference type="Proteomes" id="UP000263014"/>
    </source>
</evidence>
<gene>
    <name evidence="5" type="ORF">DXD79_05105</name>
</gene>
<reference evidence="5 6" key="1">
    <citation type="submission" date="2018-08" db="EMBL/GenBank/DDBJ databases">
        <title>A genome reference for cultivated species of the human gut microbiota.</title>
        <authorList>
            <person name="Zou Y."/>
            <person name="Xue W."/>
            <person name="Luo G."/>
        </authorList>
    </citation>
    <scope>NUCLEOTIDE SEQUENCE [LARGE SCALE GENOMIC DNA]</scope>
    <source>
        <strain evidence="5 6">TM09-12</strain>
    </source>
</reference>
<accession>A0A374PB58</accession>
<evidence type="ECO:0000259" key="4">
    <source>
        <dbReference type="Pfam" id="PF00251"/>
    </source>
</evidence>
<feature type="domain" description="Glycosyl hydrolase family 32 N-terminal" evidence="4">
    <location>
        <begin position="11"/>
        <end position="200"/>
    </location>
</feature>
<sequence length="289" mass="32764">MMLQGDWEEDIWMRDPAVCYYNGSYHCFYTHIDSKQALQEGITLSLARIISNDLRKWSAPEILFDSPLGFSSPGNCIWNEKEFVLCMQSYPIDRGEQYGNGNCRLWTSVSRDLKVFSRPVAMDPAGCKAPWAVTPRQIDPYLVKGEGSFHVLYKTDGCLGLLKSLDLVHYEEASEAEPILRQEQTPDGSTVENPCVIRVGERYRMYFAPCRPGRGIGTAESNDLIHWEGIRYLDFPKVPWAPGGPTAPMVLDDRARSGKWLMFFHGDTLREHGGALGLAFSSDLEHWEM</sequence>
<keyword evidence="2" id="KW-0378">Hydrolase</keyword>
<dbReference type="InterPro" id="IPR023296">
    <property type="entry name" value="Glyco_hydro_beta-prop_sf"/>
</dbReference>
<evidence type="ECO:0000313" key="5">
    <source>
        <dbReference type="EMBL" id="RGJ06672.1"/>
    </source>
</evidence>
<dbReference type="EMBL" id="QSON01000002">
    <property type="protein sequence ID" value="RGJ06672.1"/>
    <property type="molecule type" value="Genomic_DNA"/>
</dbReference>
<dbReference type="Proteomes" id="UP000263014">
    <property type="component" value="Unassembled WGS sequence"/>
</dbReference>
<dbReference type="AlphaFoldDB" id="A0A374PB58"/>
<keyword evidence="3" id="KW-0326">Glycosidase</keyword>
<dbReference type="RefSeq" id="WP_117632883.1">
    <property type="nucleotide sequence ID" value="NZ_QSON01000002.1"/>
</dbReference>
<evidence type="ECO:0000256" key="3">
    <source>
        <dbReference type="ARBA" id="ARBA00023295"/>
    </source>
</evidence>